<feature type="transmembrane region" description="Helical" evidence="7">
    <location>
        <begin position="308"/>
        <end position="330"/>
    </location>
</feature>
<keyword evidence="3" id="KW-1003">Cell membrane</keyword>
<feature type="transmembrane region" description="Helical" evidence="7">
    <location>
        <begin position="32"/>
        <end position="57"/>
    </location>
</feature>
<gene>
    <name evidence="8" type="ORF">HB912_00795</name>
</gene>
<reference evidence="8 9" key="1">
    <citation type="submission" date="2020-03" db="EMBL/GenBank/DDBJ databases">
        <title>Soil Listeria distribution.</title>
        <authorList>
            <person name="Liao J."/>
            <person name="Wiedmann M."/>
        </authorList>
    </citation>
    <scope>NUCLEOTIDE SEQUENCE [LARGE SCALE GENOMIC DNA]</scope>
    <source>
        <strain evidence="8 9">FSL L7-1507</strain>
    </source>
</reference>
<keyword evidence="4 7" id="KW-0812">Transmembrane</keyword>
<dbReference type="InterPro" id="IPR018383">
    <property type="entry name" value="UPF0324_pro"/>
</dbReference>
<evidence type="ECO:0000256" key="1">
    <source>
        <dbReference type="ARBA" id="ARBA00004651"/>
    </source>
</evidence>
<comment type="caution">
    <text evidence="8">The sequence shown here is derived from an EMBL/GenBank/DDBJ whole genome shotgun (WGS) entry which is preliminary data.</text>
</comment>
<dbReference type="PANTHER" id="PTHR30106:SF2">
    <property type="entry name" value="UPF0324 INNER MEMBRANE PROTEIN YEIH"/>
    <property type="match status" value="1"/>
</dbReference>
<feature type="transmembrane region" description="Helical" evidence="7">
    <location>
        <begin position="248"/>
        <end position="270"/>
    </location>
</feature>
<proteinExistence type="inferred from homology"/>
<dbReference type="Pfam" id="PF03601">
    <property type="entry name" value="Cons_hypoth698"/>
    <property type="match status" value="1"/>
</dbReference>
<evidence type="ECO:0000313" key="8">
    <source>
        <dbReference type="EMBL" id="MBC1520181.1"/>
    </source>
</evidence>
<evidence type="ECO:0000256" key="2">
    <source>
        <dbReference type="ARBA" id="ARBA00007977"/>
    </source>
</evidence>
<keyword evidence="5 7" id="KW-1133">Transmembrane helix</keyword>
<evidence type="ECO:0000256" key="6">
    <source>
        <dbReference type="ARBA" id="ARBA00023136"/>
    </source>
</evidence>
<evidence type="ECO:0000256" key="4">
    <source>
        <dbReference type="ARBA" id="ARBA00022692"/>
    </source>
</evidence>
<feature type="transmembrane region" description="Helical" evidence="7">
    <location>
        <begin position="93"/>
        <end position="112"/>
    </location>
</feature>
<organism evidence="8 9">
    <name type="scientific">Listeria aquatica</name>
    <dbReference type="NCBI Taxonomy" id="1494960"/>
    <lineage>
        <taxon>Bacteria</taxon>
        <taxon>Bacillati</taxon>
        <taxon>Bacillota</taxon>
        <taxon>Bacilli</taxon>
        <taxon>Bacillales</taxon>
        <taxon>Listeriaceae</taxon>
        <taxon>Listeria</taxon>
    </lineage>
</organism>
<feature type="transmembrane region" description="Helical" evidence="7">
    <location>
        <begin position="69"/>
        <end position="87"/>
    </location>
</feature>
<comment type="subcellular location">
    <subcellularLocation>
        <location evidence="1">Cell membrane</location>
        <topology evidence="1">Multi-pass membrane protein</topology>
    </subcellularLocation>
</comment>
<dbReference type="PANTHER" id="PTHR30106">
    <property type="entry name" value="INNER MEMBRANE PROTEIN YEIH-RELATED"/>
    <property type="match status" value="1"/>
</dbReference>
<keyword evidence="6 7" id="KW-0472">Membrane</keyword>
<feature type="transmembrane region" description="Helical" evidence="7">
    <location>
        <begin position="121"/>
        <end position="140"/>
    </location>
</feature>
<feature type="transmembrane region" description="Helical" evidence="7">
    <location>
        <begin position="220"/>
        <end position="236"/>
    </location>
</feature>
<dbReference type="GO" id="GO:0005886">
    <property type="term" value="C:plasma membrane"/>
    <property type="evidence" value="ECO:0007669"/>
    <property type="project" value="UniProtKB-SubCell"/>
</dbReference>
<evidence type="ECO:0000256" key="3">
    <source>
        <dbReference type="ARBA" id="ARBA00022475"/>
    </source>
</evidence>
<sequence length="331" mass="34588">MMIFTKKSFWIAAVTTLICSLAGKYLALVPGFSLVGALVIALLCGMLFQTASPVIYASVEGIGFISNKFLRLGIILLGFRLNLYTLAESGIKTILLALIVVTGTILLTYWLCRVFHVENRLAILTASGCGICGAAAVMGVSPQVKADKDDAVLAVAVVCIMGTVFTLIEIGLKPLLGFSDGQFGVMAGASLHEIAHAVAAGGSAGMAGLDAAIITKLSRVILLAPAALFIGIWYTRHSAGRGEPKGKLPIPWFMAGFLLSSAIGSFLPISQTLIEGLVSLAYLFLGMAMAALGMSVDFKVIAERGGKVFLAAGISSVVLLGFTMLASKLFF</sequence>
<evidence type="ECO:0000256" key="5">
    <source>
        <dbReference type="ARBA" id="ARBA00022989"/>
    </source>
</evidence>
<evidence type="ECO:0000256" key="7">
    <source>
        <dbReference type="SAM" id="Phobius"/>
    </source>
</evidence>
<protein>
    <submittedName>
        <fullName evidence="8">Putative sulfate exporter family transporter</fullName>
    </submittedName>
</protein>
<dbReference type="AlphaFoldDB" id="A0A841ZN93"/>
<dbReference type="EMBL" id="JAARRM010000001">
    <property type="protein sequence ID" value="MBC1520181.1"/>
    <property type="molecule type" value="Genomic_DNA"/>
</dbReference>
<feature type="transmembrane region" description="Helical" evidence="7">
    <location>
        <begin position="152"/>
        <end position="172"/>
    </location>
</feature>
<accession>A0A841ZN93</accession>
<name>A0A841ZN93_9LIST</name>
<dbReference type="Proteomes" id="UP000559885">
    <property type="component" value="Unassembled WGS sequence"/>
</dbReference>
<feature type="transmembrane region" description="Helical" evidence="7">
    <location>
        <begin position="276"/>
        <end position="296"/>
    </location>
</feature>
<feature type="transmembrane region" description="Helical" evidence="7">
    <location>
        <begin position="193"/>
        <end position="214"/>
    </location>
</feature>
<comment type="similarity">
    <text evidence="2">Belongs to the UPF0324 family.</text>
</comment>
<evidence type="ECO:0000313" key="9">
    <source>
        <dbReference type="Proteomes" id="UP000559885"/>
    </source>
</evidence>